<protein>
    <submittedName>
        <fullName evidence="2">Uncharacterized protein</fullName>
    </submittedName>
</protein>
<keyword evidence="1" id="KW-0812">Transmembrane</keyword>
<evidence type="ECO:0000256" key="1">
    <source>
        <dbReference type="SAM" id="Phobius"/>
    </source>
</evidence>
<proteinExistence type="predicted"/>
<comment type="caution">
    <text evidence="2">The sequence shown here is derived from an EMBL/GenBank/DDBJ whole genome shotgun (WGS) entry which is preliminary data.</text>
</comment>
<sequence length="328" mass="35605">METKNKNLIPQILIIAVFVVGLVLIYRVAPPLRQGFAGQAPLSPITTEAVENSSLDGSTILTINPEQGRRIEEKVFPEEIVLPVRWGDLGYQMAQAGVIDKQKFEELYESRGGLSVEEKKLLEGLSNGNLVITQENSGYVLNLLWAFGLGNKNPVLEEGPMVTYDGGEAGLSAEALAKAGRFASTGGWTLAKGGAMDHYSKHSFVVLTTQQQAKVEHMAKNIYRPCCGNSTYFPDCNHGMAMLGLLELLAANGVSEGEMYKIALQVNSYWFPQTYLTLAKYFEMKGVSWDKVDAKEVLGFDFSSASGYQKILTEITPANVSGGGSCGA</sequence>
<reference evidence="2 3" key="1">
    <citation type="journal article" date="2016" name="Nat. Commun.">
        <title>Thousands of microbial genomes shed light on interconnected biogeochemical processes in an aquifer system.</title>
        <authorList>
            <person name="Anantharaman K."/>
            <person name="Brown C.T."/>
            <person name="Hug L.A."/>
            <person name="Sharon I."/>
            <person name="Castelle C.J."/>
            <person name="Probst A.J."/>
            <person name="Thomas B.C."/>
            <person name="Singh A."/>
            <person name="Wilkins M.J."/>
            <person name="Karaoz U."/>
            <person name="Brodie E.L."/>
            <person name="Williams K.H."/>
            <person name="Hubbard S.S."/>
            <person name="Banfield J.F."/>
        </authorList>
    </citation>
    <scope>NUCLEOTIDE SEQUENCE [LARGE SCALE GENOMIC DNA]</scope>
</reference>
<feature type="transmembrane region" description="Helical" evidence="1">
    <location>
        <begin position="12"/>
        <end position="29"/>
    </location>
</feature>
<dbReference type="AlphaFoldDB" id="A0A1F6VHA2"/>
<accession>A0A1F6VHA2</accession>
<gene>
    <name evidence="2" type="ORF">A2824_02835</name>
</gene>
<keyword evidence="1" id="KW-1133">Transmembrane helix</keyword>
<dbReference type="Proteomes" id="UP000178059">
    <property type="component" value="Unassembled WGS sequence"/>
</dbReference>
<dbReference type="STRING" id="1801743.A2824_02835"/>
<organism evidence="2 3">
    <name type="scientific">Candidatus Nomurabacteria bacterium RIFCSPHIGHO2_01_FULL_42_16</name>
    <dbReference type="NCBI Taxonomy" id="1801743"/>
    <lineage>
        <taxon>Bacteria</taxon>
        <taxon>Candidatus Nomuraibacteriota</taxon>
    </lineage>
</organism>
<evidence type="ECO:0000313" key="2">
    <source>
        <dbReference type="EMBL" id="OGI68955.1"/>
    </source>
</evidence>
<dbReference type="EMBL" id="MFTT01000036">
    <property type="protein sequence ID" value="OGI68955.1"/>
    <property type="molecule type" value="Genomic_DNA"/>
</dbReference>
<evidence type="ECO:0000313" key="3">
    <source>
        <dbReference type="Proteomes" id="UP000178059"/>
    </source>
</evidence>
<keyword evidence="1" id="KW-0472">Membrane</keyword>
<name>A0A1F6VHA2_9BACT</name>